<gene>
    <name evidence="1" type="ORF">AVDCRST_MAG08-1034</name>
</gene>
<evidence type="ECO:0000313" key="1">
    <source>
        <dbReference type="EMBL" id="CAA9229758.1"/>
    </source>
</evidence>
<sequence length="71" mass="7645">MFGVSLDSTPRKEAEEARDLLAGEMGRRVVPALRFLERFVRPRWAAPAGATERVVGGVVLLLAPACSPPCP</sequence>
<reference evidence="1" key="1">
    <citation type="submission" date="2020-02" db="EMBL/GenBank/DDBJ databases">
        <authorList>
            <person name="Meier V. D."/>
        </authorList>
    </citation>
    <scope>NUCLEOTIDE SEQUENCE</scope>
    <source>
        <strain evidence="1">AVDCRST_MAG08</strain>
    </source>
</reference>
<name>A0A6J4HNK0_9PROT</name>
<organism evidence="1">
    <name type="scientific">uncultured Acetobacteraceae bacterium</name>
    <dbReference type="NCBI Taxonomy" id="169975"/>
    <lineage>
        <taxon>Bacteria</taxon>
        <taxon>Pseudomonadati</taxon>
        <taxon>Pseudomonadota</taxon>
        <taxon>Alphaproteobacteria</taxon>
        <taxon>Acetobacterales</taxon>
        <taxon>Acetobacteraceae</taxon>
        <taxon>environmental samples</taxon>
    </lineage>
</organism>
<protein>
    <submittedName>
        <fullName evidence="1">Uncharacterized protein</fullName>
    </submittedName>
</protein>
<dbReference type="AlphaFoldDB" id="A0A6J4HNK0"/>
<accession>A0A6J4HNK0</accession>
<proteinExistence type="predicted"/>
<dbReference type="EMBL" id="CADCTG010000110">
    <property type="protein sequence ID" value="CAA9229758.1"/>
    <property type="molecule type" value="Genomic_DNA"/>
</dbReference>